<evidence type="ECO:0000313" key="9">
    <source>
        <dbReference type="EMBL" id="AKE41786.1"/>
    </source>
</evidence>
<dbReference type="InterPro" id="IPR000522">
    <property type="entry name" value="ABC_transptr_permease_BtuC"/>
</dbReference>
<dbReference type="HOGENOM" id="CLU_013016_1_1_11"/>
<feature type="transmembrane region" description="Helical" evidence="8">
    <location>
        <begin position="61"/>
        <end position="81"/>
    </location>
</feature>
<gene>
    <name evidence="9" type="primary">fagB</name>
    <name evidence="9" type="ORF">UL82_08125</name>
</gene>
<accession>A0A0F6TEJ0</accession>
<dbReference type="GO" id="GO:0022857">
    <property type="term" value="F:transmembrane transporter activity"/>
    <property type="evidence" value="ECO:0007669"/>
    <property type="project" value="InterPro"/>
</dbReference>
<keyword evidence="5 8" id="KW-0812">Transmembrane</keyword>
<reference evidence="9 10" key="1">
    <citation type="journal article" date="2015" name="Genome Announc.">
        <title>Complete Genome Sequence of Corynebacterium kutscheri DSM 20755, a Corynebacterial Type Strain with Remarkably Low G+C Content of Chromosomal DNA.</title>
        <authorList>
            <person name="Ruckert C."/>
            <person name="Albersmeier A."/>
            <person name="Winkler A."/>
            <person name="Tauch A."/>
        </authorList>
    </citation>
    <scope>NUCLEOTIDE SEQUENCE [LARGE SCALE GENOMIC DNA]</scope>
    <source>
        <strain evidence="9 10">DSM 20755</strain>
    </source>
</reference>
<organism evidence="9 10">
    <name type="scientific">Corynebacterium kutscheri</name>
    <dbReference type="NCBI Taxonomy" id="35755"/>
    <lineage>
        <taxon>Bacteria</taxon>
        <taxon>Bacillati</taxon>
        <taxon>Actinomycetota</taxon>
        <taxon>Actinomycetes</taxon>
        <taxon>Mycobacteriales</taxon>
        <taxon>Corynebacteriaceae</taxon>
        <taxon>Corynebacterium</taxon>
    </lineage>
</organism>
<feature type="transmembrane region" description="Helical" evidence="8">
    <location>
        <begin position="276"/>
        <end position="295"/>
    </location>
</feature>
<keyword evidence="3" id="KW-0813">Transport</keyword>
<dbReference type="CDD" id="cd06550">
    <property type="entry name" value="TM_ABC_iron-siderophores_like"/>
    <property type="match status" value="1"/>
</dbReference>
<dbReference type="EMBL" id="CP011312">
    <property type="protein sequence ID" value="AKE41786.1"/>
    <property type="molecule type" value="Genomic_DNA"/>
</dbReference>
<dbReference type="SUPFAM" id="SSF81345">
    <property type="entry name" value="ABC transporter involved in vitamin B12 uptake, BtuC"/>
    <property type="match status" value="1"/>
</dbReference>
<evidence type="ECO:0000256" key="5">
    <source>
        <dbReference type="ARBA" id="ARBA00022692"/>
    </source>
</evidence>
<evidence type="ECO:0000256" key="7">
    <source>
        <dbReference type="ARBA" id="ARBA00023136"/>
    </source>
</evidence>
<comment type="subcellular location">
    <subcellularLocation>
        <location evidence="1">Cell membrane</location>
        <topology evidence="1">Multi-pass membrane protein</topology>
    </subcellularLocation>
</comment>
<dbReference type="GO" id="GO:0033214">
    <property type="term" value="P:siderophore-iron import into cell"/>
    <property type="evidence" value="ECO:0007669"/>
    <property type="project" value="TreeGrafter"/>
</dbReference>
<evidence type="ECO:0000256" key="1">
    <source>
        <dbReference type="ARBA" id="ARBA00004651"/>
    </source>
</evidence>
<dbReference type="InterPro" id="IPR037294">
    <property type="entry name" value="ABC_BtuC-like"/>
</dbReference>
<feature type="transmembrane region" description="Helical" evidence="8">
    <location>
        <begin position="301"/>
        <end position="322"/>
    </location>
</feature>
<name>A0A0F6TEJ0_9CORY</name>
<keyword evidence="7 8" id="KW-0472">Membrane</keyword>
<proteinExistence type="inferred from homology"/>
<dbReference type="KEGG" id="cku:UL82_08125"/>
<keyword evidence="10" id="KW-1185">Reference proteome</keyword>
<dbReference type="STRING" id="35755.UL82_08125"/>
<evidence type="ECO:0000256" key="4">
    <source>
        <dbReference type="ARBA" id="ARBA00022475"/>
    </source>
</evidence>
<keyword evidence="4" id="KW-1003">Cell membrane</keyword>
<dbReference type="PANTHER" id="PTHR30472:SF24">
    <property type="entry name" value="FERRIC ENTEROBACTIN TRANSPORT SYSTEM PERMEASE PROTEIN FEPG"/>
    <property type="match status" value="1"/>
</dbReference>
<feature type="transmembrane region" description="Helical" evidence="8">
    <location>
        <begin position="185"/>
        <end position="208"/>
    </location>
</feature>
<dbReference type="GO" id="GO:0005886">
    <property type="term" value="C:plasma membrane"/>
    <property type="evidence" value="ECO:0007669"/>
    <property type="project" value="UniProtKB-SubCell"/>
</dbReference>
<dbReference type="Pfam" id="PF01032">
    <property type="entry name" value="FecCD"/>
    <property type="match status" value="1"/>
</dbReference>
<comment type="similarity">
    <text evidence="2">Belongs to the binding-protein-dependent transport system permease family. FecCD subfamily.</text>
</comment>
<evidence type="ECO:0000256" key="6">
    <source>
        <dbReference type="ARBA" id="ARBA00022989"/>
    </source>
</evidence>
<sequence length="328" mass="33995">MIHRRSLYIFFILTLLLIISTVVAVSIPGAGITTAKVWSAFQGTESGLARTIVFSWRAPRIATALLVGAALGIAGSLFQALTRNPLGSPDIIGFNTGAYTGVILTMTSGMTSFTSVAFGALIGGLATAFIVMAFSVRLRIDGLRIILVGLGVSAMLSAFNRWLITRSDLNTAMSAASWGAGSLNGIRWSAATPAIVALAIIVTLALFLGSRIDILNLGDDTATALGLAVNRSKFVLLFVGVVLVAITTAVAGPISFIALAAPHIAQRITASPRTPLLIAALTGSILLLIADIIAQRAFAPVQLPVGLVTVVIGGIYLLTLIASASRRT</sequence>
<evidence type="ECO:0000256" key="2">
    <source>
        <dbReference type="ARBA" id="ARBA00007935"/>
    </source>
</evidence>
<dbReference type="Gene3D" id="1.10.3470.10">
    <property type="entry name" value="ABC transporter involved in vitamin B12 uptake, BtuC"/>
    <property type="match status" value="1"/>
</dbReference>
<feature type="transmembrane region" description="Helical" evidence="8">
    <location>
        <begin position="234"/>
        <end position="264"/>
    </location>
</feature>
<dbReference type="Proteomes" id="UP000033457">
    <property type="component" value="Chromosome"/>
</dbReference>
<evidence type="ECO:0000256" key="3">
    <source>
        <dbReference type="ARBA" id="ARBA00022448"/>
    </source>
</evidence>
<feature type="transmembrane region" description="Helical" evidence="8">
    <location>
        <begin position="116"/>
        <end position="136"/>
    </location>
</feature>
<evidence type="ECO:0000256" key="8">
    <source>
        <dbReference type="SAM" id="Phobius"/>
    </source>
</evidence>
<dbReference type="OrthoDB" id="4455417at2"/>
<dbReference type="RefSeq" id="WP_046440228.1">
    <property type="nucleotide sequence ID" value="NZ_CP011312.1"/>
</dbReference>
<feature type="transmembrane region" description="Helical" evidence="8">
    <location>
        <begin position="7"/>
        <end position="27"/>
    </location>
</feature>
<dbReference type="AlphaFoldDB" id="A0A0F6TEJ0"/>
<dbReference type="PANTHER" id="PTHR30472">
    <property type="entry name" value="FERRIC ENTEROBACTIN TRANSPORT SYSTEM PERMEASE PROTEIN"/>
    <property type="match status" value="1"/>
</dbReference>
<feature type="transmembrane region" description="Helical" evidence="8">
    <location>
        <begin position="142"/>
        <end position="164"/>
    </location>
</feature>
<protein>
    <submittedName>
        <fullName evidence="9">ABC-type enterobactin transport system, permease component</fullName>
    </submittedName>
</protein>
<evidence type="ECO:0000313" key="10">
    <source>
        <dbReference type="Proteomes" id="UP000033457"/>
    </source>
</evidence>
<keyword evidence="6 8" id="KW-1133">Transmembrane helix</keyword>